<dbReference type="Proteomes" id="UP000007962">
    <property type="component" value="Chromosome"/>
</dbReference>
<dbReference type="KEGG" id="bcv:Bcav_3462"/>
<protein>
    <recommendedName>
        <fullName evidence="4">Alkaline shock response membrane anchor protein AmaP</fullName>
    </recommendedName>
</protein>
<keyword evidence="3" id="KW-1185">Reference proteome</keyword>
<dbReference type="HOGENOM" id="CLU_1406334_0_0_11"/>
<evidence type="ECO:0000256" key="1">
    <source>
        <dbReference type="SAM" id="Phobius"/>
    </source>
</evidence>
<dbReference type="EMBL" id="CP001618">
    <property type="protein sequence ID" value="ACQ81704.1"/>
    <property type="molecule type" value="Genomic_DNA"/>
</dbReference>
<keyword evidence="1" id="KW-0812">Transmembrane</keyword>
<dbReference type="STRING" id="471853.Bcav_3462"/>
<evidence type="ECO:0008006" key="4">
    <source>
        <dbReference type="Google" id="ProtNLM"/>
    </source>
</evidence>
<feature type="transmembrane region" description="Helical" evidence="1">
    <location>
        <begin position="12"/>
        <end position="33"/>
    </location>
</feature>
<feature type="transmembrane region" description="Helical" evidence="1">
    <location>
        <begin position="62"/>
        <end position="83"/>
    </location>
</feature>
<reference evidence="2 3" key="1">
    <citation type="journal article" date="2009" name="Stand. Genomic Sci.">
        <title>Complete genome sequence of Beutenbergia cavernae type strain (HKI 0122).</title>
        <authorList>
            <person name="Land M."/>
            <person name="Pukall R."/>
            <person name="Abt B."/>
            <person name="Goker M."/>
            <person name="Rohde M."/>
            <person name="Glavina Del Rio T."/>
            <person name="Tice H."/>
            <person name="Copeland A."/>
            <person name="Cheng J.F."/>
            <person name="Lucas S."/>
            <person name="Chen F."/>
            <person name="Nolan M."/>
            <person name="Bruce D."/>
            <person name="Goodwin L."/>
            <person name="Pitluck S."/>
            <person name="Ivanova N."/>
            <person name="Mavromatis K."/>
            <person name="Ovchinnikova G."/>
            <person name="Pati A."/>
            <person name="Chen A."/>
            <person name="Palaniappan K."/>
            <person name="Hauser L."/>
            <person name="Chang Y.J."/>
            <person name="Jefferies C.C."/>
            <person name="Saunders E."/>
            <person name="Brettin T."/>
            <person name="Detter J.C."/>
            <person name="Han C."/>
            <person name="Chain P."/>
            <person name="Bristow J."/>
            <person name="Eisen J.A."/>
            <person name="Markowitz V."/>
            <person name="Hugenholtz P."/>
            <person name="Kyrpides N.C."/>
            <person name="Klenk H.P."/>
            <person name="Lapidus A."/>
        </authorList>
    </citation>
    <scope>NUCLEOTIDE SEQUENCE [LARGE SCALE GENOMIC DNA]</scope>
    <source>
        <strain evidence="3">ATCC BAA-8 / DSM 12333 / NBRC 16432</strain>
    </source>
</reference>
<evidence type="ECO:0000313" key="2">
    <source>
        <dbReference type="EMBL" id="ACQ81704.1"/>
    </source>
</evidence>
<evidence type="ECO:0000313" key="3">
    <source>
        <dbReference type="Proteomes" id="UP000007962"/>
    </source>
</evidence>
<organism evidence="2 3">
    <name type="scientific">Beutenbergia cavernae (strain ATCC BAA-8 / DSM 12333 / CCUG 43141 / JCM 11478 / NBRC 16432 / NCIMB 13614 / HKI 0122)</name>
    <dbReference type="NCBI Taxonomy" id="471853"/>
    <lineage>
        <taxon>Bacteria</taxon>
        <taxon>Bacillati</taxon>
        <taxon>Actinomycetota</taxon>
        <taxon>Actinomycetes</taxon>
        <taxon>Micrococcales</taxon>
        <taxon>Beutenbergiaceae</taxon>
        <taxon>Beutenbergia</taxon>
    </lineage>
</organism>
<keyword evidence="1" id="KW-0472">Membrane</keyword>
<sequence>MSRGVRGVDRTVAVVLGLALLVVGAALAVWAWAGPSAVDRLGVDAPDAVDAGGVTDTLEASWWTGVAAAAAVVIGVLALWWLIAHLPRRASAVVVLPSATPGSRLRLDGAAVARAAATDLEASRAVRDARGVIAQHEVLVLVATVEPTAELATTVSDVEESLARAAQVLSVTGYGSRVIVKVARRGRALTRVD</sequence>
<proteinExistence type="predicted"/>
<name>C5C279_BEUC1</name>
<gene>
    <name evidence="2" type="ordered locus">Bcav_3462</name>
</gene>
<keyword evidence="1" id="KW-1133">Transmembrane helix</keyword>
<dbReference type="RefSeq" id="WP_015883941.1">
    <property type="nucleotide sequence ID" value="NC_012669.1"/>
</dbReference>
<dbReference type="AlphaFoldDB" id="C5C279"/>
<accession>C5C279</accession>